<comment type="caution">
    <text evidence="1">The sequence shown here is derived from an EMBL/GenBank/DDBJ whole genome shotgun (WGS) entry which is preliminary data.</text>
</comment>
<evidence type="ECO:0000313" key="1">
    <source>
        <dbReference type="EMBL" id="GFY25377.1"/>
    </source>
</evidence>
<keyword evidence="1" id="KW-0378">Hydrolase</keyword>
<organism evidence="1 2">
    <name type="scientific">Trichonephila clavipes</name>
    <name type="common">Golden silk orbweaver</name>
    <name type="synonym">Nephila clavipes</name>
    <dbReference type="NCBI Taxonomy" id="2585209"/>
    <lineage>
        <taxon>Eukaryota</taxon>
        <taxon>Metazoa</taxon>
        <taxon>Ecdysozoa</taxon>
        <taxon>Arthropoda</taxon>
        <taxon>Chelicerata</taxon>
        <taxon>Arachnida</taxon>
        <taxon>Araneae</taxon>
        <taxon>Araneomorphae</taxon>
        <taxon>Entelegynae</taxon>
        <taxon>Araneoidea</taxon>
        <taxon>Nephilidae</taxon>
        <taxon>Trichonephila</taxon>
    </lineage>
</organism>
<sequence>MRCSTSAEVASSSLEKYKDPRNTYNSTLLDCLQETTGTREQRERIQACALGCNLPLCTVESYQNLFYIILIGDLRHLPPVRSTPIYKQPKQTLVGPILWQNLNFYEINEVLHQANQQFSSILAKIGNGEQLHEMEIVLIESRFFCRVEEAEARNYFSIQSPALSKKLWDGLSRSSNYTSSSNCCPFQISFIFSKRLSSYGDKWRPQGECSAYSEHVQVFES</sequence>
<protein>
    <submittedName>
        <fullName evidence="1">ATP-dependent DNA helicase</fullName>
    </submittedName>
</protein>
<dbReference type="EMBL" id="BMAU01021371">
    <property type="protein sequence ID" value="GFY25377.1"/>
    <property type="molecule type" value="Genomic_DNA"/>
</dbReference>
<dbReference type="AlphaFoldDB" id="A0A8X6VZQ4"/>
<keyword evidence="1" id="KW-0067">ATP-binding</keyword>
<name>A0A8X6VZQ4_TRICX</name>
<keyword evidence="1" id="KW-0347">Helicase</keyword>
<proteinExistence type="predicted"/>
<keyword evidence="2" id="KW-1185">Reference proteome</keyword>
<dbReference type="GO" id="GO:0004386">
    <property type="term" value="F:helicase activity"/>
    <property type="evidence" value="ECO:0007669"/>
    <property type="project" value="UniProtKB-KW"/>
</dbReference>
<evidence type="ECO:0000313" key="2">
    <source>
        <dbReference type="Proteomes" id="UP000887159"/>
    </source>
</evidence>
<reference evidence="1" key="1">
    <citation type="submission" date="2020-08" db="EMBL/GenBank/DDBJ databases">
        <title>Multicomponent nature underlies the extraordinary mechanical properties of spider dragline silk.</title>
        <authorList>
            <person name="Kono N."/>
            <person name="Nakamura H."/>
            <person name="Mori M."/>
            <person name="Yoshida Y."/>
            <person name="Ohtoshi R."/>
            <person name="Malay A.D."/>
            <person name="Moran D.A.P."/>
            <person name="Tomita M."/>
            <person name="Numata K."/>
            <person name="Arakawa K."/>
        </authorList>
    </citation>
    <scope>NUCLEOTIDE SEQUENCE</scope>
</reference>
<keyword evidence="1" id="KW-0547">Nucleotide-binding</keyword>
<gene>
    <name evidence="1" type="ORF">TNCV_2484971</name>
</gene>
<accession>A0A8X6VZQ4</accession>
<dbReference type="Proteomes" id="UP000887159">
    <property type="component" value="Unassembled WGS sequence"/>
</dbReference>